<keyword evidence="3" id="KW-1185">Reference proteome</keyword>
<feature type="signal peptide" evidence="1">
    <location>
        <begin position="1"/>
        <end position="17"/>
    </location>
</feature>
<evidence type="ECO:0000313" key="2">
    <source>
        <dbReference type="EMBL" id="KAH7362491.1"/>
    </source>
</evidence>
<dbReference type="AlphaFoldDB" id="A0A8K0TJ94"/>
<gene>
    <name evidence="2" type="ORF">B0T11DRAFT_297909</name>
</gene>
<proteinExistence type="predicted"/>
<evidence type="ECO:0000313" key="3">
    <source>
        <dbReference type="Proteomes" id="UP000813385"/>
    </source>
</evidence>
<organism evidence="2 3">
    <name type="scientific">Plectosphaerella cucumerina</name>
    <dbReference type="NCBI Taxonomy" id="40658"/>
    <lineage>
        <taxon>Eukaryota</taxon>
        <taxon>Fungi</taxon>
        <taxon>Dikarya</taxon>
        <taxon>Ascomycota</taxon>
        <taxon>Pezizomycotina</taxon>
        <taxon>Sordariomycetes</taxon>
        <taxon>Hypocreomycetidae</taxon>
        <taxon>Glomerellales</taxon>
        <taxon>Plectosphaerellaceae</taxon>
        <taxon>Plectosphaerella</taxon>
    </lineage>
</organism>
<accession>A0A8K0TJ94</accession>
<reference evidence="2" key="1">
    <citation type="journal article" date="2021" name="Nat. Commun.">
        <title>Genetic determinants of endophytism in the Arabidopsis root mycobiome.</title>
        <authorList>
            <person name="Mesny F."/>
            <person name="Miyauchi S."/>
            <person name="Thiergart T."/>
            <person name="Pickel B."/>
            <person name="Atanasova L."/>
            <person name="Karlsson M."/>
            <person name="Huettel B."/>
            <person name="Barry K.W."/>
            <person name="Haridas S."/>
            <person name="Chen C."/>
            <person name="Bauer D."/>
            <person name="Andreopoulos W."/>
            <person name="Pangilinan J."/>
            <person name="LaButti K."/>
            <person name="Riley R."/>
            <person name="Lipzen A."/>
            <person name="Clum A."/>
            <person name="Drula E."/>
            <person name="Henrissat B."/>
            <person name="Kohler A."/>
            <person name="Grigoriev I.V."/>
            <person name="Martin F.M."/>
            <person name="Hacquard S."/>
        </authorList>
    </citation>
    <scope>NUCLEOTIDE SEQUENCE</scope>
    <source>
        <strain evidence="2">MPI-CAGE-AT-0016</strain>
    </source>
</reference>
<dbReference type="EMBL" id="JAGPXD010000003">
    <property type="protein sequence ID" value="KAH7362491.1"/>
    <property type="molecule type" value="Genomic_DNA"/>
</dbReference>
<feature type="chain" id="PRO_5035458533" evidence="1">
    <location>
        <begin position="18"/>
        <end position="150"/>
    </location>
</feature>
<protein>
    <submittedName>
        <fullName evidence="2">Uncharacterized protein</fullName>
    </submittedName>
</protein>
<dbReference type="Proteomes" id="UP000813385">
    <property type="component" value="Unassembled WGS sequence"/>
</dbReference>
<sequence>MKISSFMLSALLPLCSANFDLYHEYFAMGDGEGIVWKAFQNHPSRNEVLNAAVFPVDTDVSGRETGIRCVGWCNHGDRPGGIEVLEMHFRNNPLYHWTIYKNRNYEMIGLDGKVYGRCIPFPDAYYEEFIYYGRRKFRCLTRFTAADLNG</sequence>
<name>A0A8K0TJ94_9PEZI</name>
<keyword evidence="1" id="KW-0732">Signal</keyword>
<comment type="caution">
    <text evidence="2">The sequence shown here is derived from an EMBL/GenBank/DDBJ whole genome shotgun (WGS) entry which is preliminary data.</text>
</comment>
<dbReference type="OrthoDB" id="3770142at2759"/>
<evidence type="ECO:0000256" key="1">
    <source>
        <dbReference type="SAM" id="SignalP"/>
    </source>
</evidence>